<sequence length="186" mass="22168">MIILLGMPKSGTSSFQTLFKKLGYKSYHWTKNGKHIGKMIENNKKNKKPLLCDFLDTDVITQMDVCINKDNCYWPQISDYKQMIKENPDAIFILNKRNPKELLSSFKRWGNLDKRLFTYNPEIIDDKTDDGFIEFVDNFYLEIESYFEERQHLKFISYDLINDKIEKLKTYIDIKNIKILPKMNVN</sequence>
<dbReference type="InterPro" id="IPR027417">
    <property type="entry name" value="P-loop_NTPase"/>
</dbReference>
<dbReference type="EMBL" id="MN741005">
    <property type="protein sequence ID" value="QHU22272.1"/>
    <property type="molecule type" value="Genomic_DNA"/>
</dbReference>
<evidence type="ECO:0008006" key="2">
    <source>
        <dbReference type="Google" id="ProtNLM"/>
    </source>
</evidence>
<evidence type="ECO:0000313" key="1">
    <source>
        <dbReference type="EMBL" id="QHU22272.1"/>
    </source>
</evidence>
<dbReference type="PANTHER" id="PTHR36978:SF4">
    <property type="entry name" value="P-LOOP CONTAINING NUCLEOSIDE TRIPHOSPHATE HYDROLASE PROTEIN"/>
    <property type="match status" value="1"/>
</dbReference>
<reference evidence="1" key="1">
    <citation type="journal article" date="2020" name="Nature">
        <title>Giant virus diversity and host interactions through global metagenomics.</title>
        <authorList>
            <person name="Schulz F."/>
            <person name="Roux S."/>
            <person name="Paez-Espino D."/>
            <person name="Jungbluth S."/>
            <person name="Walsh D.A."/>
            <person name="Denef V.J."/>
            <person name="McMahon K.D."/>
            <person name="Konstantinidis K.T."/>
            <person name="Eloe-Fadrosh E.A."/>
            <person name="Kyrpides N.C."/>
            <person name="Woyke T."/>
        </authorList>
    </citation>
    <scope>NUCLEOTIDE SEQUENCE</scope>
    <source>
        <strain evidence="1">GVMAG-S-ERX555907-102</strain>
    </source>
</reference>
<dbReference type="Gene3D" id="3.40.50.300">
    <property type="entry name" value="P-loop containing nucleotide triphosphate hydrolases"/>
    <property type="match status" value="1"/>
</dbReference>
<accession>A0A6C0KWB0</accession>
<protein>
    <recommendedName>
        <fullName evidence="2">Sulfotransferase domain-containing protein</fullName>
    </recommendedName>
</protein>
<organism evidence="1">
    <name type="scientific">viral metagenome</name>
    <dbReference type="NCBI Taxonomy" id="1070528"/>
    <lineage>
        <taxon>unclassified sequences</taxon>
        <taxon>metagenomes</taxon>
        <taxon>organismal metagenomes</taxon>
    </lineage>
</organism>
<dbReference type="Pfam" id="PF17784">
    <property type="entry name" value="Sulfotransfer_4"/>
    <property type="match status" value="1"/>
</dbReference>
<dbReference type="InterPro" id="IPR040632">
    <property type="entry name" value="Sulfotransfer_4"/>
</dbReference>
<proteinExistence type="predicted"/>
<dbReference type="PANTHER" id="PTHR36978">
    <property type="entry name" value="P-LOOP CONTAINING NUCLEOTIDE TRIPHOSPHATE HYDROLASE"/>
    <property type="match status" value="1"/>
</dbReference>
<name>A0A6C0KWB0_9ZZZZ</name>
<dbReference type="AlphaFoldDB" id="A0A6C0KWB0"/>
<dbReference type="SUPFAM" id="SSF52540">
    <property type="entry name" value="P-loop containing nucleoside triphosphate hydrolases"/>
    <property type="match status" value="1"/>
</dbReference>